<evidence type="ECO:0000313" key="6">
    <source>
        <dbReference type="Proteomes" id="UP000703661"/>
    </source>
</evidence>
<name>A0A9P6MQT6_9FUNG</name>
<evidence type="ECO:0000256" key="2">
    <source>
        <dbReference type="PROSITE-ProRule" id="PRU00176"/>
    </source>
</evidence>
<organism evidence="5 6">
    <name type="scientific">Entomortierella chlamydospora</name>
    <dbReference type="NCBI Taxonomy" id="101097"/>
    <lineage>
        <taxon>Eukaryota</taxon>
        <taxon>Fungi</taxon>
        <taxon>Fungi incertae sedis</taxon>
        <taxon>Mucoromycota</taxon>
        <taxon>Mortierellomycotina</taxon>
        <taxon>Mortierellomycetes</taxon>
        <taxon>Mortierellales</taxon>
        <taxon>Mortierellaceae</taxon>
        <taxon>Entomortierella</taxon>
    </lineage>
</organism>
<dbReference type="OrthoDB" id="439808at2759"/>
<keyword evidence="1 2" id="KW-0694">RNA-binding</keyword>
<dbReference type="Gene3D" id="3.30.70.330">
    <property type="match status" value="1"/>
</dbReference>
<dbReference type="PROSITE" id="PS50102">
    <property type="entry name" value="RRM"/>
    <property type="match status" value="1"/>
</dbReference>
<evidence type="ECO:0000256" key="3">
    <source>
        <dbReference type="SAM" id="MobiDB-lite"/>
    </source>
</evidence>
<dbReference type="SUPFAM" id="SSF54928">
    <property type="entry name" value="RNA-binding domain, RBD"/>
    <property type="match status" value="1"/>
</dbReference>
<dbReference type="AlphaFoldDB" id="A0A9P6MQT6"/>
<feature type="region of interest" description="Disordered" evidence="3">
    <location>
        <begin position="89"/>
        <end position="120"/>
    </location>
</feature>
<accession>A0A9P6MQT6</accession>
<dbReference type="InterPro" id="IPR000504">
    <property type="entry name" value="RRM_dom"/>
</dbReference>
<dbReference type="PANTHER" id="PTHR48027">
    <property type="entry name" value="HETEROGENEOUS NUCLEAR RIBONUCLEOPROTEIN 87F-RELATED"/>
    <property type="match status" value="1"/>
</dbReference>
<evidence type="ECO:0000259" key="4">
    <source>
        <dbReference type="PROSITE" id="PS50102"/>
    </source>
</evidence>
<dbReference type="Pfam" id="PF00076">
    <property type="entry name" value="RRM_1"/>
    <property type="match status" value="1"/>
</dbReference>
<dbReference type="Proteomes" id="UP000703661">
    <property type="component" value="Unassembled WGS sequence"/>
</dbReference>
<reference evidence="5" key="1">
    <citation type="journal article" date="2020" name="Fungal Divers.">
        <title>Resolving the Mortierellaceae phylogeny through synthesis of multi-gene phylogenetics and phylogenomics.</title>
        <authorList>
            <person name="Vandepol N."/>
            <person name="Liber J."/>
            <person name="Desiro A."/>
            <person name="Na H."/>
            <person name="Kennedy M."/>
            <person name="Barry K."/>
            <person name="Grigoriev I.V."/>
            <person name="Miller A.N."/>
            <person name="O'Donnell K."/>
            <person name="Stajich J.E."/>
            <person name="Bonito G."/>
        </authorList>
    </citation>
    <scope>NUCLEOTIDE SEQUENCE</scope>
    <source>
        <strain evidence="5">NRRL 2769</strain>
    </source>
</reference>
<dbReference type="InterPro" id="IPR035979">
    <property type="entry name" value="RBD_domain_sf"/>
</dbReference>
<dbReference type="SMART" id="SM00360">
    <property type="entry name" value="RRM"/>
    <property type="match status" value="1"/>
</dbReference>
<keyword evidence="6" id="KW-1185">Reference proteome</keyword>
<comment type="caution">
    <text evidence="5">The sequence shown here is derived from an EMBL/GenBank/DDBJ whole genome shotgun (WGS) entry which is preliminary data.</text>
</comment>
<dbReference type="CDD" id="cd21608">
    <property type="entry name" value="RRM2_NsCP33_like"/>
    <property type="match status" value="1"/>
</dbReference>
<evidence type="ECO:0000256" key="1">
    <source>
        <dbReference type="ARBA" id="ARBA00022884"/>
    </source>
</evidence>
<dbReference type="GO" id="GO:0003723">
    <property type="term" value="F:RNA binding"/>
    <property type="evidence" value="ECO:0007669"/>
    <property type="project" value="UniProtKB-UniRule"/>
</dbReference>
<protein>
    <recommendedName>
        <fullName evidence="4">RRM domain-containing protein</fullName>
    </recommendedName>
</protein>
<feature type="compositionally biased region" description="Basic and acidic residues" evidence="3">
    <location>
        <begin position="110"/>
        <end position="120"/>
    </location>
</feature>
<feature type="domain" description="RRM" evidence="4">
    <location>
        <begin position="18"/>
        <end position="96"/>
    </location>
</feature>
<proteinExistence type="predicted"/>
<dbReference type="InterPro" id="IPR048289">
    <property type="entry name" value="RRM2_NsCP33-like"/>
</dbReference>
<evidence type="ECO:0000313" key="5">
    <source>
        <dbReference type="EMBL" id="KAG0010489.1"/>
    </source>
</evidence>
<dbReference type="InterPro" id="IPR052462">
    <property type="entry name" value="SLIRP/GR-RBP-like"/>
</dbReference>
<sequence length="120" mass="13186">MPVLRIPVVGCTPFVLSSKVFVGGLSWGTTEDSLRREFEKHGSVIDASVVKDRETGRSRGFGFVTFADEVGADNAIQVLNDTEFEGRRIKVDRASENSGNRRGGNHGRPGRSDGDWGRQY</sequence>
<dbReference type="InterPro" id="IPR012677">
    <property type="entry name" value="Nucleotide-bd_a/b_plait_sf"/>
</dbReference>
<dbReference type="EMBL" id="JAAAID010001328">
    <property type="protein sequence ID" value="KAG0010489.1"/>
    <property type="molecule type" value="Genomic_DNA"/>
</dbReference>
<gene>
    <name evidence="5" type="ORF">BGZ80_001441</name>
</gene>